<evidence type="ECO:0000313" key="7">
    <source>
        <dbReference type="EMBL" id="ROT82550.1"/>
    </source>
</evidence>
<dbReference type="GO" id="GO:0008061">
    <property type="term" value="F:chitin binding"/>
    <property type="evidence" value="ECO:0007669"/>
    <property type="project" value="InterPro"/>
</dbReference>
<dbReference type="GO" id="GO:0004568">
    <property type="term" value="F:chitinase activity"/>
    <property type="evidence" value="ECO:0007669"/>
    <property type="project" value="UniProtKB-ARBA"/>
</dbReference>
<keyword evidence="2 3" id="KW-0326">Glycosidase</keyword>
<keyword evidence="1 3" id="KW-0378">Hydrolase</keyword>
<dbReference type="Gene3D" id="3.10.50.10">
    <property type="match status" value="1"/>
</dbReference>
<dbReference type="SMART" id="SM00636">
    <property type="entry name" value="Glyco_18"/>
    <property type="match status" value="1"/>
</dbReference>
<evidence type="ECO:0000256" key="2">
    <source>
        <dbReference type="ARBA" id="ARBA00023295"/>
    </source>
</evidence>
<dbReference type="InterPro" id="IPR017853">
    <property type="entry name" value="GH"/>
</dbReference>
<evidence type="ECO:0000256" key="3">
    <source>
        <dbReference type="RuleBase" id="RU000489"/>
    </source>
</evidence>
<proteinExistence type="inferred from homology"/>
<organism evidence="7 8">
    <name type="scientific">Penaeus vannamei</name>
    <name type="common">Whiteleg shrimp</name>
    <name type="synonym">Litopenaeus vannamei</name>
    <dbReference type="NCBI Taxonomy" id="6689"/>
    <lineage>
        <taxon>Eukaryota</taxon>
        <taxon>Metazoa</taxon>
        <taxon>Ecdysozoa</taxon>
        <taxon>Arthropoda</taxon>
        <taxon>Crustacea</taxon>
        <taxon>Multicrustacea</taxon>
        <taxon>Malacostraca</taxon>
        <taxon>Eumalacostraca</taxon>
        <taxon>Eucarida</taxon>
        <taxon>Decapoda</taxon>
        <taxon>Dendrobranchiata</taxon>
        <taxon>Penaeoidea</taxon>
        <taxon>Penaeidae</taxon>
        <taxon>Penaeus</taxon>
    </lineage>
</organism>
<dbReference type="Gene3D" id="3.20.20.80">
    <property type="entry name" value="Glycosidases"/>
    <property type="match status" value="1"/>
</dbReference>
<reference evidence="7 8" key="1">
    <citation type="submission" date="2018-04" db="EMBL/GenBank/DDBJ databases">
        <authorList>
            <person name="Zhang X."/>
            <person name="Yuan J."/>
            <person name="Li F."/>
            <person name="Xiang J."/>
        </authorList>
    </citation>
    <scope>NUCLEOTIDE SEQUENCE [LARGE SCALE GENOMIC DNA]</scope>
    <source>
        <tissue evidence="7">Muscle</tissue>
    </source>
</reference>
<dbReference type="PANTHER" id="PTHR11177:SF390">
    <property type="entry name" value="CHITINASE 11"/>
    <property type="match status" value="1"/>
</dbReference>
<dbReference type="SUPFAM" id="SSF51445">
    <property type="entry name" value="(Trans)glycosidases"/>
    <property type="match status" value="1"/>
</dbReference>
<dbReference type="GO" id="GO:0005975">
    <property type="term" value="P:carbohydrate metabolic process"/>
    <property type="evidence" value="ECO:0007669"/>
    <property type="project" value="InterPro"/>
</dbReference>
<gene>
    <name evidence="7" type="ORF">C7M84_024288</name>
</gene>
<dbReference type="InterPro" id="IPR050314">
    <property type="entry name" value="Glycosyl_Hydrlase_18"/>
</dbReference>
<comment type="caution">
    <text evidence="7">The sequence shown here is derived from an EMBL/GenBank/DDBJ whole genome shotgun (WGS) entry which is preliminary data.</text>
</comment>
<keyword evidence="5" id="KW-0732">Signal</keyword>
<dbReference type="GO" id="GO:0005576">
    <property type="term" value="C:extracellular region"/>
    <property type="evidence" value="ECO:0007669"/>
    <property type="project" value="TreeGrafter"/>
</dbReference>
<dbReference type="PANTHER" id="PTHR11177">
    <property type="entry name" value="CHITINASE"/>
    <property type="match status" value="1"/>
</dbReference>
<evidence type="ECO:0000256" key="5">
    <source>
        <dbReference type="SAM" id="SignalP"/>
    </source>
</evidence>
<reference evidence="7 8" key="2">
    <citation type="submission" date="2019-01" db="EMBL/GenBank/DDBJ databases">
        <title>The decoding of complex shrimp genome reveals the adaptation for benthos swimmer, frequently molting mechanism and breeding impact on genome.</title>
        <authorList>
            <person name="Sun Y."/>
            <person name="Gao Y."/>
            <person name="Yu Y."/>
        </authorList>
    </citation>
    <scope>NUCLEOTIDE SEQUENCE [LARGE SCALE GENOMIC DNA]</scope>
    <source>
        <tissue evidence="7">Muscle</tissue>
    </source>
</reference>
<evidence type="ECO:0000313" key="8">
    <source>
        <dbReference type="Proteomes" id="UP000283509"/>
    </source>
</evidence>
<dbReference type="InterPro" id="IPR011583">
    <property type="entry name" value="Chitinase_II/V-like_cat"/>
</dbReference>
<feature type="domain" description="GH18" evidence="6">
    <location>
        <begin position="39"/>
        <end position="400"/>
    </location>
</feature>
<dbReference type="PROSITE" id="PS51910">
    <property type="entry name" value="GH18_2"/>
    <property type="match status" value="1"/>
</dbReference>
<dbReference type="GO" id="GO:0006032">
    <property type="term" value="P:chitin catabolic process"/>
    <property type="evidence" value="ECO:0007669"/>
    <property type="project" value="TreeGrafter"/>
</dbReference>
<name>A0A3R7SZ30_PENVA</name>
<feature type="signal peptide" evidence="5">
    <location>
        <begin position="1"/>
        <end position="19"/>
    </location>
</feature>
<dbReference type="EMBL" id="QCYY01000805">
    <property type="protein sequence ID" value="ROT82550.1"/>
    <property type="molecule type" value="Genomic_DNA"/>
</dbReference>
<evidence type="ECO:0000256" key="4">
    <source>
        <dbReference type="RuleBase" id="RU004453"/>
    </source>
</evidence>
<dbReference type="AlphaFoldDB" id="A0A3R7SZ30"/>
<keyword evidence="8" id="KW-1185">Reference proteome</keyword>
<accession>A0A3R7SZ30</accession>
<dbReference type="InterPro" id="IPR001223">
    <property type="entry name" value="Glyco_hydro18_cat"/>
</dbReference>
<sequence>MRALWRSCVLCVGLLVTLCFLCVCFEGNVWKFKAKPKMHRVCYYAIPNKGSGDITVKALSVDDIDPFICTHILVAFARIRNNVIVPSNDGDIEVYKEVIALKKQNPELKVLLSVGGGSTDGGFPNLVRDPQAVIEFASHSRKFLTTFGFDGLDLDWEFPAWPVFVRNRQEKIWFTRLVQHLYQEFKSAVHKPLLLTIAVAAPKSIIDRSYEIPELSRYVDFVSMMGYDYHIFWPYLPFTGYNAPLFKGRSDKFYFATMNIQWSAEYWVKKGMPKEKLVIGIPTYGRTWKLLNAAWNKTGSPAVGRGMLSGVVSYPEACIFYKEGAERHFDEVCKVPYAARERDWVSYEDPQSVQEKVKWAKDSHFAGVMTWNLNCDDWAGICSGKRFELHSVIKKIIFNDELRLNDS</sequence>
<protein>
    <recommendedName>
        <fullName evidence="6">GH18 domain-containing protein</fullName>
    </recommendedName>
</protein>
<dbReference type="Proteomes" id="UP000283509">
    <property type="component" value="Unassembled WGS sequence"/>
</dbReference>
<dbReference type="STRING" id="6689.A0A3R7SZ30"/>
<feature type="chain" id="PRO_5018651210" description="GH18 domain-containing protein" evidence="5">
    <location>
        <begin position="20"/>
        <end position="407"/>
    </location>
</feature>
<evidence type="ECO:0000256" key="1">
    <source>
        <dbReference type="ARBA" id="ARBA00022801"/>
    </source>
</evidence>
<dbReference type="OrthoDB" id="76388at2759"/>
<evidence type="ECO:0000259" key="6">
    <source>
        <dbReference type="PROSITE" id="PS51910"/>
    </source>
</evidence>
<dbReference type="SUPFAM" id="SSF54556">
    <property type="entry name" value="Chitinase insertion domain"/>
    <property type="match status" value="1"/>
</dbReference>
<comment type="similarity">
    <text evidence="4">Belongs to the glycosyl hydrolase 18 family.</text>
</comment>
<dbReference type="InterPro" id="IPR029070">
    <property type="entry name" value="Chitinase_insertion_sf"/>
</dbReference>
<dbReference type="Pfam" id="PF00704">
    <property type="entry name" value="Glyco_hydro_18"/>
    <property type="match status" value="1"/>
</dbReference>
<dbReference type="PROSITE" id="PS01095">
    <property type="entry name" value="GH18_1"/>
    <property type="match status" value="1"/>
</dbReference>
<dbReference type="InterPro" id="IPR001579">
    <property type="entry name" value="Glyco_hydro_18_chit_AS"/>
</dbReference>